<name>A0ABQ2M1U9_9ACTN</name>
<feature type="transmembrane region" description="Helical" evidence="2">
    <location>
        <begin position="116"/>
        <end position="133"/>
    </location>
</feature>
<feature type="transmembrane region" description="Helical" evidence="2">
    <location>
        <begin position="78"/>
        <end position="96"/>
    </location>
</feature>
<gene>
    <name evidence="3" type="ORF">GCM10012287_15260</name>
</gene>
<reference evidence="4" key="1">
    <citation type="journal article" date="2019" name="Int. J. Syst. Evol. Microbiol.">
        <title>The Global Catalogue of Microorganisms (GCM) 10K type strain sequencing project: providing services to taxonomists for standard genome sequencing and annotation.</title>
        <authorList>
            <consortium name="The Broad Institute Genomics Platform"/>
            <consortium name="The Broad Institute Genome Sequencing Center for Infectious Disease"/>
            <person name="Wu L."/>
            <person name="Ma J."/>
        </authorList>
    </citation>
    <scope>NUCLEOTIDE SEQUENCE [LARGE SCALE GENOMIC DNA]</scope>
    <source>
        <strain evidence="4">CGMCC 4.7178</strain>
    </source>
</reference>
<comment type="caution">
    <text evidence="3">The sequence shown here is derived from an EMBL/GenBank/DDBJ whole genome shotgun (WGS) entry which is preliminary data.</text>
</comment>
<keyword evidence="2" id="KW-1133">Transmembrane helix</keyword>
<evidence type="ECO:0000256" key="2">
    <source>
        <dbReference type="SAM" id="Phobius"/>
    </source>
</evidence>
<dbReference type="RefSeq" id="WP_189036316.1">
    <property type="nucleotide sequence ID" value="NZ_BMMP01000004.1"/>
</dbReference>
<evidence type="ECO:0000256" key="1">
    <source>
        <dbReference type="SAM" id="MobiDB-lite"/>
    </source>
</evidence>
<dbReference type="Proteomes" id="UP000631535">
    <property type="component" value="Unassembled WGS sequence"/>
</dbReference>
<feature type="compositionally biased region" description="Low complexity" evidence="1">
    <location>
        <begin position="155"/>
        <end position="164"/>
    </location>
</feature>
<sequence>MVRNLFGLLLALAGAAAAVWSPFRAWYQNRDGRTFRLQELFSGAGVTDARADLWTGLFLPMAAAAVLTLIAALLRSRLLVALAGLLVLGFTALWMVRQGQAAGSLTAGGDGLGEGAGLAAGGGVLLLLGSLVMRGRRTGSRRRGAHARIDDGDGYEPYGGYEPSESPDPYGPFGTTHGPHGAYQADDGYGPPPGYDETPAQEWDPWSRPARQQPPPDEPYPPQGPQQLGEQPPPGPDPGAGPSGTQRIPRRPDQRGDGPH</sequence>
<feature type="region of interest" description="Disordered" evidence="1">
    <location>
        <begin position="139"/>
        <end position="260"/>
    </location>
</feature>
<keyword evidence="2" id="KW-0812">Transmembrane</keyword>
<dbReference type="EMBL" id="BMMP01000004">
    <property type="protein sequence ID" value="GGO45994.1"/>
    <property type="molecule type" value="Genomic_DNA"/>
</dbReference>
<protein>
    <submittedName>
        <fullName evidence="3">Uncharacterized protein</fullName>
    </submittedName>
</protein>
<feature type="compositionally biased region" description="Pro residues" evidence="1">
    <location>
        <begin position="212"/>
        <end position="224"/>
    </location>
</feature>
<organism evidence="3 4">
    <name type="scientific">Streptomyces daqingensis</name>
    <dbReference type="NCBI Taxonomy" id="1472640"/>
    <lineage>
        <taxon>Bacteria</taxon>
        <taxon>Bacillati</taxon>
        <taxon>Actinomycetota</taxon>
        <taxon>Actinomycetes</taxon>
        <taxon>Kitasatosporales</taxon>
        <taxon>Streptomycetaceae</taxon>
        <taxon>Streptomyces</taxon>
    </lineage>
</organism>
<evidence type="ECO:0000313" key="3">
    <source>
        <dbReference type="EMBL" id="GGO45994.1"/>
    </source>
</evidence>
<evidence type="ECO:0000313" key="4">
    <source>
        <dbReference type="Proteomes" id="UP000631535"/>
    </source>
</evidence>
<feature type="compositionally biased region" description="Basic and acidic residues" evidence="1">
    <location>
        <begin position="250"/>
        <end position="260"/>
    </location>
</feature>
<keyword evidence="2" id="KW-0472">Membrane</keyword>
<proteinExistence type="predicted"/>
<feature type="transmembrane region" description="Helical" evidence="2">
    <location>
        <begin position="53"/>
        <end position="73"/>
    </location>
</feature>
<accession>A0ABQ2M1U9</accession>
<keyword evidence="4" id="KW-1185">Reference proteome</keyword>